<dbReference type="Pfam" id="PF00221">
    <property type="entry name" value="Lyase_aromatic"/>
    <property type="match status" value="1"/>
</dbReference>
<dbReference type="GO" id="GO:0016841">
    <property type="term" value="F:ammonia-lyase activity"/>
    <property type="evidence" value="ECO:0007669"/>
    <property type="project" value="UniProtKB-ARBA"/>
</dbReference>
<evidence type="ECO:0000256" key="1">
    <source>
        <dbReference type="ARBA" id="ARBA00023239"/>
    </source>
</evidence>
<protein>
    <recommendedName>
        <fullName evidence="4">Histidine ammonia-lyase</fullName>
    </recommendedName>
</protein>
<sequence length="88" mass="9792">MQYVAASLVSENKTLAHPASLDSIPSSANQEDHVSMGTISARHAYLIITNTRRVLAIEAICALQAVEVRGENHLATSRHHLYFSRRMY</sequence>
<dbReference type="Proteomes" id="UP000070352">
    <property type="component" value="Unassembled WGS sequence"/>
</dbReference>
<dbReference type="EMBL" id="LSKU01000001">
    <property type="protein sequence ID" value="KXG43540.1"/>
    <property type="molecule type" value="Genomic_DNA"/>
</dbReference>
<dbReference type="Gene3D" id="1.20.200.10">
    <property type="entry name" value="Fumarase/aspartase (Central domain)"/>
    <property type="match status" value="1"/>
</dbReference>
<keyword evidence="1" id="KW-0456">Lyase</keyword>
<keyword evidence="3" id="KW-1185">Reference proteome</keyword>
<proteinExistence type="predicted"/>
<dbReference type="STRING" id="1413211.U473_05560"/>
<evidence type="ECO:0000313" key="2">
    <source>
        <dbReference type="EMBL" id="KXG43540.1"/>
    </source>
</evidence>
<name>A0A135L3L5_9BACI</name>
<gene>
    <name evidence="2" type="ORF">U473_05560</name>
</gene>
<dbReference type="PANTHER" id="PTHR10362">
    <property type="entry name" value="HISTIDINE AMMONIA-LYASE"/>
    <property type="match status" value="1"/>
</dbReference>
<dbReference type="SUPFAM" id="SSF48557">
    <property type="entry name" value="L-aspartase-like"/>
    <property type="match status" value="1"/>
</dbReference>
<organism evidence="2 3">
    <name type="scientific">Tepidibacillus decaturensis</name>
    <dbReference type="NCBI Taxonomy" id="1413211"/>
    <lineage>
        <taxon>Bacteria</taxon>
        <taxon>Bacillati</taxon>
        <taxon>Bacillota</taxon>
        <taxon>Bacilli</taxon>
        <taxon>Bacillales</taxon>
        <taxon>Bacillaceae</taxon>
        <taxon>Tepidibacillus</taxon>
    </lineage>
</organism>
<evidence type="ECO:0008006" key="4">
    <source>
        <dbReference type="Google" id="ProtNLM"/>
    </source>
</evidence>
<accession>A0A135L3L5</accession>
<dbReference type="AlphaFoldDB" id="A0A135L3L5"/>
<dbReference type="InterPro" id="IPR001106">
    <property type="entry name" value="Aromatic_Lyase"/>
</dbReference>
<dbReference type="InterPro" id="IPR008948">
    <property type="entry name" value="L-Aspartase-like"/>
</dbReference>
<evidence type="ECO:0000313" key="3">
    <source>
        <dbReference type="Proteomes" id="UP000070352"/>
    </source>
</evidence>
<comment type="caution">
    <text evidence="2">The sequence shown here is derived from an EMBL/GenBank/DDBJ whole genome shotgun (WGS) entry which is preliminary data.</text>
</comment>
<reference evidence="2 3" key="1">
    <citation type="submission" date="2016-02" db="EMBL/GenBank/DDBJ databases">
        <title>Draft Genome for Tepidibacillus decaturensis nov. sp. Strain Z9, an Anaerobic, Moderately Thermophilic and Heterotrophic Bacterium from Deep Subsurface of the Illinois Basin, USA.</title>
        <authorList>
            <person name="Dong Y."/>
            <person name="Chang J.Y."/>
            <person name="Sanford R."/>
            <person name="Fouke B.W."/>
        </authorList>
    </citation>
    <scope>NUCLEOTIDE SEQUENCE [LARGE SCALE GENOMIC DNA]</scope>
    <source>
        <strain evidence="2 3">Z9</strain>
    </source>
</reference>